<feature type="chain" id="PRO_5035749824" description="Cytochrome b561 and DOMON domain-containing protein" evidence="10">
    <location>
        <begin position="24"/>
        <end position="364"/>
    </location>
</feature>
<feature type="transmembrane region" description="Helical" evidence="9">
    <location>
        <begin position="240"/>
        <end position="263"/>
    </location>
</feature>
<keyword evidence="2" id="KW-0813">Transport</keyword>
<evidence type="ECO:0000256" key="7">
    <source>
        <dbReference type="ARBA" id="ARBA00023136"/>
    </source>
</evidence>
<dbReference type="Pfam" id="PF03188">
    <property type="entry name" value="Cytochrom_B561"/>
    <property type="match status" value="1"/>
</dbReference>
<dbReference type="EMBL" id="JACEGQ020000014">
    <property type="protein sequence ID" value="KAH8489731.1"/>
    <property type="molecule type" value="Genomic_DNA"/>
</dbReference>
<evidence type="ECO:0000256" key="3">
    <source>
        <dbReference type="ARBA" id="ARBA00022692"/>
    </source>
</evidence>
<feature type="signal peptide" evidence="10">
    <location>
        <begin position="1"/>
        <end position="23"/>
    </location>
</feature>
<evidence type="ECO:0000313" key="13">
    <source>
        <dbReference type="EMBL" id="KAH8489731.1"/>
    </source>
</evidence>
<keyword evidence="7 9" id="KW-0472">Membrane</keyword>
<dbReference type="InterPro" id="IPR005018">
    <property type="entry name" value="DOMON_domain"/>
</dbReference>
<feature type="binding site" description="axial binding residue" evidence="8">
    <location>
        <position position="209"/>
    </location>
    <ligand>
        <name>heme b</name>
        <dbReference type="ChEBI" id="CHEBI:60344"/>
        <label>1</label>
    </ligand>
    <ligandPart>
        <name>Fe</name>
        <dbReference type="ChEBI" id="CHEBI:18248"/>
    </ligandPart>
</feature>
<sequence>MMASSVISIIFFTICGLAFFVNSQVDSCNSNLNINSLPFDSASLHCVIAWSSQDFILRYAQTSSNLWSFVLSAPDANSYIAIGFSSNGLMIGSSAVVGWISSTDGSPAVKKYFLGGQTSKEVVLDGGNLLINTSMIVTQSSRLYLAFQLNTDQPAPRIIYALGPTGVMPSSPSFSLTRHADMVSTTLNYVTGQTSNINVRPQSRLRKSHGALNMVGWGILMIIGAIVARHFRQWDPVWFYVHICIQSLGFLLGIAGVICGIILENRLGADVSTHKGLGVFLLVLGCLQVMAFLARPDKSSKVRKYWNWYHYSVGRILIIFAVANVFYGIHLGKEGREWKGGYGGVLAILFVIALILEVRMWMKK</sequence>
<evidence type="ECO:0000256" key="8">
    <source>
        <dbReference type="PIRSR" id="PIRSR037471-1"/>
    </source>
</evidence>
<keyword evidence="5" id="KW-0249">Electron transport</keyword>
<dbReference type="PROSITE" id="PS50939">
    <property type="entry name" value="CYTOCHROME_B561"/>
    <property type="match status" value="1"/>
</dbReference>
<feature type="binding site" description="axial binding residue" evidence="8">
    <location>
        <position position="274"/>
    </location>
    <ligand>
        <name>heme b</name>
        <dbReference type="ChEBI" id="CHEBI:60344"/>
        <label>1</label>
    </ligand>
    <ligandPart>
        <name>Fe</name>
        <dbReference type="ChEBI" id="CHEBI:18248"/>
    </ligandPart>
</feature>
<feature type="transmembrane region" description="Helical" evidence="9">
    <location>
        <begin position="210"/>
        <end position="228"/>
    </location>
</feature>
<dbReference type="PROSITE" id="PS50836">
    <property type="entry name" value="DOMON"/>
    <property type="match status" value="1"/>
</dbReference>
<dbReference type="PANTHER" id="PTHR23130">
    <property type="entry name" value="CYTOCHROME B561 AND DOMON DOMAIN-CONTAINING PROTEIN"/>
    <property type="match status" value="1"/>
</dbReference>
<evidence type="ECO:0000256" key="4">
    <source>
        <dbReference type="ARBA" id="ARBA00022729"/>
    </source>
</evidence>
<feature type="binding site" description="axial binding residue" evidence="8">
    <location>
        <position position="310"/>
    </location>
    <ligand>
        <name>heme b</name>
        <dbReference type="ChEBI" id="CHEBI:60344"/>
        <label>1</label>
    </ligand>
    <ligandPart>
        <name>Fe</name>
        <dbReference type="ChEBI" id="CHEBI:18248"/>
    </ligandPart>
</feature>
<keyword evidence="8" id="KW-0408">Iron</keyword>
<dbReference type="InterPro" id="IPR045266">
    <property type="entry name" value="DOH_DOMON"/>
</dbReference>
<dbReference type="InterPro" id="IPR006593">
    <property type="entry name" value="Cyt_b561/ferric_Rdtase_TM"/>
</dbReference>
<evidence type="ECO:0008006" key="15">
    <source>
        <dbReference type="Google" id="ProtNLM"/>
    </source>
</evidence>
<feature type="domain" description="Cytochrome b561" evidence="12">
    <location>
        <begin position="170"/>
        <end position="364"/>
    </location>
</feature>
<evidence type="ECO:0000256" key="6">
    <source>
        <dbReference type="ARBA" id="ARBA00022989"/>
    </source>
</evidence>
<keyword evidence="3 9" id="KW-0812">Transmembrane</keyword>
<keyword evidence="6 9" id="KW-1133">Transmembrane helix</keyword>
<keyword evidence="4 10" id="KW-0732">Signal</keyword>
<feature type="domain" description="DOMON" evidence="11">
    <location>
        <begin position="53"/>
        <end position="166"/>
    </location>
</feature>
<evidence type="ECO:0000256" key="2">
    <source>
        <dbReference type="ARBA" id="ARBA00022448"/>
    </source>
</evidence>
<dbReference type="PIRSF" id="PIRSF037471">
    <property type="entry name" value="UCP037471"/>
    <property type="match status" value="1"/>
</dbReference>
<dbReference type="CDD" id="cd08760">
    <property type="entry name" value="Cyt_b561_FRRS1_like"/>
    <property type="match status" value="1"/>
</dbReference>
<protein>
    <recommendedName>
        <fullName evidence="15">Cytochrome b561 and DOMON domain-containing protein</fullName>
    </recommendedName>
</protein>
<dbReference type="AlphaFoldDB" id="A0A8T2XC57"/>
<gene>
    <name evidence="13" type="ORF">H0E87_025092</name>
</gene>
<reference evidence="13" key="1">
    <citation type="journal article" date="2021" name="J. Hered.">
        <title>Genome Assembly of Salicaceae Populus deltoides (Eastern Cottonwood) I-69 Based on Nanopore Sequencing and Hi-C Technologies.</title>
        <authorList>
            <person name="Bai S."/>
            <person name="Wu H."/>
            <person name="Zhang J."/>
            <person name="Pan Z."/>
            <person name="Zhao W."/>
            <person name="Li Z."/>
            <person name="Tong C."/>
        </authorList>
    </citation>
    <scope>NUCLEOTIDE SEQUENCE</scope>
    <source>
        <tissue evidence="13">Leaf</tissue>
    </source>
</reference>
<evidence type="ECO:0000259" key="11">
    <source>
        <dbReference type="PROSITE" id="PS50836"/>
    </source>
</evidence>
<dbReference type="PANTHER" id="PTHR23130:SF171">
    <property type="entry name" value="OS01G0895300 PROTEIN"/>
    <property type="match status" value="1"/>
</dbReference>
<dbReference type="GO" id="GO:0046872">
    <property type="term" value="F:metal ion binding"/>
    <property type="evidence" value="ECO:0007669"/>
    <property type="project" value="UniProtKB-KW"/>
</dbReference>
<accession>A0A8T2XC57</accession>
<dbReference type="InterPro" id="IPR017214">
    <property type="entry name" value="UCP037471"/>
</dbReference>
<evidence type="ECO:0000256" key="10">
    <source>
        <dbReference type="SAM" id="SignalP"/>
    </source>
</evidence>
<dbReference type="SMART" id="SM00665">
    <property type="entry name" value="B561"/>
    <property type="match status" value="1"/>
</dbReference>
<feature type="transmembrane region" description="Helical" evidence="9">
    <location>
        <begin position="275"/>
        <end position="294"/>
    </location>
</feature>
<organism evidence="13 14">
    <name type="scientific">Populus deltoides</name>
    <name type="common">Eastern poplar</name>
    <name type="synonym">Eastern cottonwood</name>
    <dbReference type="NCBI Taxonomy" id="3696"/>
    <lineage>
        <taxon>Eukaryota</taxon>
        <taxon>Viridiplantae</taxon>
        <taxon>Streptophyta</taxon>
        <taxon>Embryophyta</taxon>
        <taxon>Tracheophyta</taxon>
        <taxon>Spermatophyta</taxon>
        <taxon>Magnoliopsida</taxon>
        <taxon>eudicotyledons</taxon>
        <taxon>Gunneridae</taxon>
        <taxon>Pentapetalae</taxon>
        <taxon>rosids</taxon>
        <taxon>fabids</taxon>
        <taxon>Malpighiales</taxon>
        <taxon>Salicaceae</taxon>
        <taxon>Saliceae</taxon>
        <taxon>Populus</taxon>
    </lineage>
</organism>
<name>A0A8T2XC57_POPDE</name>
<evidence type="ECO:0000256" key="1">
    <source>
        <dbReference type="ARBA" id="ARBA00004370"/>
    </source>
</evidence>
<keyword evidence="8" id="KW-0479">Metal-binding</keyword>
<dbReference type="CDD" id="cd09631">
    <property type="entry name" value="DOMON_DOH"/>
    <property type="match status" value="1"/>
</dbReference>
<dbReference type="SMART" id="SM00664">
    <property type="entry name" value="DoH"/>
    <property type="match status" value="1"/>
</dbReference>
<dbReference type="Proteomes" id="UP000807159">
    <property type="component" value="Chromosome 14"/>
</dbReference>
<evidence type="ECO:0000259" key="12">
    <source>
        <dbReference type="PROSITE" id="PS50939"/>
    </source>
</evidence>
<evidence type="ECO:0000313" key="14">
    <source>
        <dbReference type="Proteomes" id="UP000807159"/>
    </source>
</evidence>
<dbReference type="GO" id="GO:0016020">
    <property type="term" value="C:membrane"/>
    <property type="evidence" value="ECO:0007669"/>
    <property type="project" value="UniProtKB-SubCell"/>
</dbReference>
<feature type="transmembrane region" description="Helical" evidence="9">
    <location>
        <begin position="306"/>
        <end position="329"/>
    </location>
</feature>
<dbReference type="Gene3D" id="1.20.120.1770">
    <property type="match status" value="1"/>
</dbReference>
<keyword evidence="14" id="KW-1185">Reference proteome</keyword>
<feature type="transmembrane region" description="Helical" evidence="9">
    <location>
        <begin position="341"/>
        <end position="362"/>
    </location>
</feature>
<comment type="caution">
    <text evidence="13">The sequence shown here is derived from an EMBL/GenBank/DDBJ whole genome shotgun (WGS) entry which is preliminary data.</text>
</comment>
<proteinExistence type="predicted"/>
<evidence type="ECO:0000256" key="5">
    <source>
        <dbReference type="ARBA" id="ARBA00022982"/>
    </source>
</evidence>
<comment type="subcellular location">
    <subcellularLocation>
        <location evidence="1">Membrane</location>
    </subcellularLocation>
</comment>
<evidence type="ECO:0000256" key="9">
    <source>
        <dbReference type="SAM" id="Phobius"/>
    </source>
</evidence>
<feature type="binding site" description="axial binding residue" evidence="8">
    <location>
        <position position="242"/>
    </location>
    <ligand>
        <name>heme b</name>
        <dbReference type="ChEBI" id="CHEBI:60344"/>
        <label>1</label>
    </ligand>
    <ligandPart>
        <name>Fe</name>
        <dbReference type="ChEBI" id="CHEBI:18248"/>
    </ligandPart>
</feature>